<keyword evidence="1" id="KW-0812">Transmembrane</keyword>
<feature type="transmembrane region" description="Helical" evidence="1">
    <location>
        <begin position="20"/>
        <end position="40"/>
    </location>
</feature>
<feature type="transmembrane region" description="Helical" evidence="1">
    <location>
        <begin position="93"/>
        <end position="114"/>
    </location>
</feature>
<dbReference type="Proteomes" id="UP001201985">
    <property type="component" value="Unassembled WGS sequence"/>
</dbReference>
<evidence type="ECO:0000313" key="3">
    <source>
        <dbReference type="Proteomes" id="UP001201985"/>
    </source>
</evidence>
<feature type="transmembrane region" description="Helical" evidence="1">
    <location>
        <begin position="60"/>
        <end position="81"/>
    </location>
</feature>
<feature type="transmembrane region" description="Helical" evidence="1">
    <location>
        <begin position="168"/>
        <end position="192"/>
    </location>
</feature>
<name>A0ABS9W8Y9_9PROT</name>
<feature type="transmembrane region" description="Helical" evidence="1">
    <location>
        <begin position="126"/>
        <end position="147"/>
    </location>
</feature>
<dbReference type="Pfam" id="PF10067">
    <property type="entry name" value="DUF2306"/>
    <property type="match status" value="1"/>
</dbReference>
<dbReference type="EMBL" id="JALBUU010000044">
    <property type="protein sequence ID" value="MCI0755696.1"/>
    <property type="molecule type" value="Genomic_DNA"/>
</dbReference>
<accession>A0ABS9W8Y9</accession>
<gene>
    <name evidence="2" type="ORF">MON41_18615</name>
</gene>
<keyword evidence="1" id="KW-1133">Transmembrane helix</keyword>
<reference evidence="2 3" key="1">
    <citation type="submission" date="2022-03" db="EMBL/GenBank/DDBJ databases">
        <title>Complete genome analysis of Roseomonas KG 17.1 : a prolific producer of plant growth promoters.</title>
        <authorList>
            <person name="Saadouli I."/>
            <person name="Najjari A."/>
            <person name="Mosbah A."/>
            <person name="Ouzari H.I."/>
        </authorList>
    </citation>
    <scope>NUCLEOTIDE SEQUENCE [LARGE SCALE GENOMIC DNA]</scope>
    <source>
        <strain evidence="2 3">KG17-1</strain>
    </source>
</reference>
<evidence type="ECO:0000256" key="1">
    <source>
        <dbReference type="SAM" id="Phobius"/>
    </source>
</evidence>
<sequence>MERTVPAACAALRRRYLTDYGCWVLLMLIATMLGLASLSYGVSSRFFGTQLVDQASWRLLLRIGEAGSASALMIGPWLFVPGIRWRWPQVHNWLGRLYAISVLAAALVTVLLAWEIEATPVVRLELLALGAAWLATTGLGLAQAWRGDISSHRRWMMRSFALTAATECLRLGFVLCLLFVAVHPAIACLGWIPVLLYMEIWLREADETIACAQRDRRVPSASRALNLGVEIAVEMPDPVQATAVRIPWKHLGGLPGTACSDICDETSAAGAPHLRL</sequence>
<proteinExistence type="predicted"/>
<organism evidence="2 3">
    <name type="scientific">Teichococcus vastitatis</name>
    <dbReference type="NCBI Taxonomy" id="2307076"/>
    <lineage>
        <taxon>Bacteria</taxon>
        <taxon>Pseudomonadati</taxon>
        <taxon>Pseudomonadota</taxon>
        <taxon>Alphaproteobacteria</taxon>
        <taxon>Acetobacterales</taxon>
        <taxon>Roseomonadaceae</taxon>
        <taxon>Roseomonas</taxon>
    </lineage>
</organism>
<dbReference type="InterPro" id="IPR018750">
    <property type="entry name" value="DUF2306_membrane"/>
</dbReference>
<evidence type="ECO:0000313" key="2">
    <source>
        <dbReference type="EMBL" id="MCI0755696.1"/>
    </source>
</evidence>
<keyword evidence="3" id="KW-1185">Reference proteome</keyword>
<protein>
    <submittedName>
        <fullName evidence="2">DUF2306 domain-containing protein</fullName>
    </submittedName>
</protein>
<keyword evidence="1" id="KW-0472">Membrane</keyword>
<dbReference type="RefSeq" id="WP_241793559.1">
    <property type="nucleotide sequence ID" value="NZ_JALBUU010000044.1"/>
</dbReference>
<comment type="caution">
    <text evidence="2">The sequence shown here is derived from an EMBL/GenBank/DDBJ whole genome shotgun (WGS) entry which is preliminary data.</text>
</comment>